<keyword evidence="6" id="KW-1185">Reference proteome</keyword>
<feature type="region of interest" description="Disordered" evidence="3">
    <location>
        <begin position="104"/>
        <end position="149"/>
    </location>
</feature>
<comment type="similarity">
    <text evidence="1">Belongs to the PNP/UDP phosphorylase family. Futalosine hydrolase subfamily.</text>
</comment>
<evidence type="ECO:0000256" key="1">
    <source>
        <dbReference type="HAMAP-Rule" id="MF_00991"/>
    </source>
</evidence>
<dbReference type="InterPro" id="IPR019963">
    <property type="entry name" value="FL_hydrolase_MqnB"/>
</dbReference>
<comment type="function">
    <text evidence="1">Catalyzes the hydrolysis of futalosine (FL) to dehypoxanthine futalosine (DHFL) and hypoxanthine, a step in the biosynthesis of menaquinone (MK, vitamin K2).</text>
</comment>
<dbReference type="EMBL" id="JAZBJO010000003">
    <property type="protein sequence ID" value="MEE4591857.1"/>
    <property type="molecule type" value="Genomic_DNA"/>
</dbReference>
<name>A0ABU7PRY6_9ACTN</name>
<protein>
    <recommendedName>
        <fullName evidence="1 2">Futalosine hydrolase</fullName>
        <shortName evidence="1">FL hydrolase</shortName>
        <ecNumber evidence="1 2">3.2.2.26</ecNumber>
    </recommendedName>
    <alternativeName>
        <fullName evidence="1">Futalosine nucleosidase</fullName>
    </alternativeName>
    <alternativeName>
        <fullName evidence="1">Menaquinone biosynthetic enzyme MqnB</fullName>
    </alternativeName>
</protein>
<evidence type="ECO:0000256" key="3">
    <source>
        <dbReference type="SAM" id="MobiDB-lite"/>
    </source>
</evidence>
<gene>
    <name evidence="1 5" type="primary">mqnB</name>
    <name evidence="5" type="ORF">V2J94_08120</name>
</gene>
<dbReference type="HAMAP" id="MF_00991">
    <property type="entry name" value="MqnB"/>
    <property type="match status" value="1"/>
</dbReference>
<dbReference type="Proteomes" id="UP001354709">
    <property type="component" value="Unassembled WGS sequence"/>
</dbReference>
<comment type="caution">
    <text evidence="5">The sequence shown here is derived from an EMBL/GenBank/DDBJ whole genome shotgun (WGS) entry which is preliminary data.</text>
</comment>
<dbReference type="InterPro" id="IPR000845">
    <property type="entry name" value="Nucleoside_phosphorylase_d"/>
</dbReference>
<dbReference type="NCBIfam" id="TIGR03664">
    <property type="entry name" value="fut_nucase"/>
    <property type="match status" value="1"/>
</dbReference>
<dbReference type="EC" id="3.2.2.26" evidence="1 2"/>
<proteinExistence type="inferred from homology"/>
<dbReference type="RefSeq" id="WP_330807168.1">
    <property type="nucleotide sequence ID" value="NZ_JAZBJO010000003.1"/>
</dbReference>
<comment type="catalytic activity">
    <reaction evidence="1">
        <text>futalosine + H2O = dehypoxanthine futalosine + hypoxanthine</text>
        <dbReference type="Rhea" id="RHEA:25904"/>
        <dbReference type="ChEBI" id="CHEBI:15377"/>
        <dbReference type="ChEBI" id="CHEBI:17368"/>
        <dbReference type="ChEBI" id="CHEBI:58863"/>
        <dbReference type="ChEBI" id="CHEBI:58864"/>
        <dbReference type="EC" id="3.2.2.26"/>
    </reaction>
</comment>
<evidence type="ECO:0000256" key="2">
    <source>
        <dbReference type="NCBIfam" id="TIGR03664"/>
    </source>
</evidence>
<evidence type="ECO:0000259" key="4">
    <source>
        <dbReference type="Pfam" id="PF01048"/>
    </source>
</evidence>
<comment type="pathway">
    <text evidence="1">Quinol/quinone metabolism; menaquinone biosynthesis.</text>
</comment>
<keyword evidence="5" id="KW-0326">Glycosidase</keyword>
<keyword evidence="1" id="KW-0474">Menaquinone biosynthesis</keyword>
<sequence>MRVLIVTAVPAERDAVVRGVGATAPELAELPVPGGMLHRLSPAPPTGPPLTVDVLAAGVGPAAAAAGTAAALTAAAVARAPYDLAVSAGIGGGFSTGRAAAAGPAVTAPGAAGPEATGPEATGPGDAGPEAAGPVATATARPTTPAPTTPAPVTAHLGSVVVADAIVAADLGAETPDGFAAVTDLGFGTVEHLPPAPLVAAVAEATDAVRGTVLTVSTVTGSAERAAELLRRHPRAVAEAMEGFGVAEAAAAQAVPALEVRTVSNAVGPRDRAAWRIGEALEALTGAFATIAPLLGTWTFDPEGTRQ</sequence>
<evidence type="ECO:0000313" key="6">
    <source>
        <dbReference type="Proteomes" id="UP001354709"/>
    </source>
</evidence>
<dbReference type="GO" id="GO:0016798">
    <property type="term" value="F:hydrolase activity, acting on glycosyl bonds"/>
    <property type="evidence" value="ECO:0007669"/>
    <property type="project" value="UniProtKB-KW"/>
</dbReference>
<dbReference type="Gene3D" id="3.40.50.1580">
    <property type="entry name" value="Nucleoside phosphorylase domain"/>
    <property type="match status" value="2"/>
</dbReference>
<evidence type="ECO:0000313" key="5">
    <source>
        <dbReference type="EMBL" id="MEE4591857.1"/>
    </source>
</evidence>
<dbReference type="Pfam" id="PF01048">
    <property type="entry name" value="PNP_UDP_1"/>
    <property type="match status" value="1"/>
</dbReference>
<reference evidence="5 6" key="1">
    <citation type="submission" date="2023-11" db="EMBL/GenBank/DDBJ databases">
        <title>30 novel species of actinomycetes from the DSMZ collection.</title>
        <authorList>
            <person name="Nouioui I."/>
        </authorList>
    </citation>
    <scope>NUCLEOTIDE SEQUENCE [LARGE SCALE GENOMIC DNA]</scope>
    <source>
        <strain evidence="5 6">DSM 41524</strain>
    </source>
</reference>
<dbReference type="InterPro" id="IPR035994">
    <property type="entry name" value="Nucleoside_phosphorylase_sf"/>
</dbReference>
<keyword evidence="1 5" id="KW-0378">Hydrolase</keyword>
<dbReference type="PANTHER" id="PTHR46832:SF2">
    <property type="entry name" value="FUTALOSINE HYDROLASE"/>
    <property type="match status" value="1"/>
</dbReference>
<dbReference type="SUPFAM" id="SSF53167">
    <property type="entry name" value="Purine and uridine phosphorylases"/>
    <property type="match status" value="1"/>
</dbReference>
<feature type="compositionally biased region" description="Low complexity" evidence="3">
    <location>
        <begin position="104"/>
        <end position="143"/>
    </location>
</feature>
<feature type="domain" description="Nucleoside phosphorylase" evidence="4">
    <location>
        <begin position="156"/>
        <end position="272"/>
    </location>
</feature>
<organism evidence="5 6">
    <name type="scientific">Streptomyces asiaticus subsp. ignotus</name>
    <dbReference type="NCBI Taxonomy" id="3098222"/>
    <lineage>
        <taxon>Bacteria</taxon>
        <taxon>Bacillati</taxon>
        <taxon>Actinomycetota</taxon>
        <taxon>Actinomycetes</taxon>
        <taxon>Kitasatosporales</taxon>
        <taxon>Streptomycetaceae</taxon>
        <taxon>Streptomyces</taxon>
        <taxon>Streptomyces violaceusniger group</taxon>
    </lineage>
</organism>
<accession>A0ABU7PRY6</accession>
<dbReference type="PANTHER" id="PTHR46832">
    <property type="entry name" value="5'-METHYLTHIOADENOSINE/S-ADENOSYLHOMOCYSTEINE NUCLEOSIDASE"/>
    <property type="match status" value="1"/>
</dbReference>